<dbReference type="NCBIfam" id="TIGR00157">
    <property type="entry name" value="ribosome small subunit-dependent GTPase A"/>
    <property type="match status" value="1"/>
</dbReference>
<keyword evidence="4 10" id="KW-0699">rRNA-binding</keyword>
<evidence type="ECO:0000256" key="2">
    <source>
        <dbReference type="ARBA" id="ARBA00022517"/>
    </source>
</evidence>
<evidence type="ECO:0000256" key="3">
    <source>
        <dbReference type="ARBA" id="ARBA00022723"/>
    </source>
</evidence>
<dbReference type="PANTHER" id="PTHR32120">
    <property type="entry name" value="SMALL RIBOSOMAL SUBUNIT BIOGENESIS GTPASE RSGA"/>
    <property type="match status" value="1"/>
</dbReference>
<dbReference type="HOGENOM" id="CLU_033617_2_1_0"/>
<comment type="subunit">
    <text evidence="10">Monomer. Associates with 30S ribosomal subunit, binds 16S rRNA.</text>
</comment>
<dbReference type="STRING" id="479434.Sthe_3098"/>
<keyword evidence="3 10" id="KW-0479">Metal-binding</keyword>
<keyword evidence="1 10" id="KW-0963">Cytoplasm</keyword>
<dbReference type="PROSITE" id="PS51721">
    <property type="entry name" value="G_CP"/>
    <property type="match status" value="1"/>
</dbReference>
<feature type="binding site" evidence="10">
    <location>
        <position position="275"/>
    </location>
    <ligand>
        <name>Zn(2+)</name>
        <dbReference type="ChEBI" id="CHEBI:29105"/>
    </ligand>
</feature>
<dbReference type="GO" id="GO:0046872">
    <property type="term" value="F:metal ion binding"/>
    <property type="evidence" value="ECO:0007669"/>
    <property type="project" value="UniProtKB-KW"/>
</dbReference>
<dbReference type="EC" id="3.6.1.-" evidence="10"/>
<comment type="function">
    <text evidence="10">One of several proteins that assist in the late maturation steps of the functional core of the 30S ribosomal subunit. Helps release RbfA from mature subunits. May play a role in the assembly of ribosomal proteins into the subunit. Circularly permuted GTPase that catalyzes slow GTP hydrolysis, GTPase activity is stimulated by the 30S ribosomal subunit.</text>
</comment>
<evidence type="ECO:0000256" key="10">
    <source>
        <dbReference type="HAMAP-Rule" id="MF_01820"/>
    </source>
</evidence>
<dbReference type="Gene3D" id="1.10.40.50">
    <property type="entry name" value="Probable gtpase engc, domain 3"/>
    <property type="match status" value="1"/>
</dbReference>
<dbReference type="Gene3D" id="2.40.50.140">
    <property type="entry name" value="Nucleic acid-binding proteins"/>
    <property type="match status" value="1"/>
</dbReference>
<dbReference type="InParanoid" id="D1C9K5"/>
<evidence type="ECO:0000256" key="9">
    <source>
        <dbReference type="ARBA" id="ARBA00023134"/>
    </source>
</evidence>
<evidence type="ECO:0000313" key="13">
    <source>
        <dbReference type="EMBL" id="ACZ40498.1"/>
    </source>
</evidence>
<dbReference type="Proteomes" id="UP000002027">
    <property type="component" value="Chromosome 2"/>
</dbReference>
<keyword evidence="7 10" id="KW-0862">Zinc</keyword>
<feature type="domain" description="EngC GTPase" evidence="11">
    <location>
        <begin position="102"/>
        <end position="249"/>
    </location>
</feature>
<dbReference type="AlphaFoldDB" id="D1C9K5"/>
<dbReference type="InterPro" id="IPR031944">
    <property type="entry name" value="RsgA_N"/>
</dbReference>
<dbReference type="HAMAP" id="MF_01820">
    <property type="entry name" value="GTPase_RsgA"/>
    <property type="match status" value="1"/>
</dbReference>
<reference evidence="13 14" key="2">
    <citation type="journal article" date="2010" name="Stand. Genomic Sci.">
        <title>Complete genome sequence of Desulfohalobium retbaense type strain (HR(100)).</title>
        <authorList>
            <person name="Spring S."/>
            <person name="Nolan M."/>
            <person name="Lapidus A."/>
            <person name="Glavina Del Rio T."/>
            <person name="Copeland A."/>
            <person name="Tice H."/>
            <person name="Cheng J.F."/>
            <person name="Lucas S."/>
            <person name="Land M."/>
            <person name="Chen F."/>
            <person name="Bruce D."/>
            <person name="Goodwin L."/>
            <person name="Pitluck S."/>
            <person name="Ivanova N."/>
            <person name="Mavromatis K."/>
            <person name="Mikhailova N."/>
            <person name="Pati A."/>
            <person name="Chen A."/>
            <person name="Palaniappan K."/>
            <person name="Hauser L."/>
            <person name="Chang Y.J."/>
            <person name="Jeffries C.D."/>
            <person name="Munk C."/>
            <person name="Kiss H."/>
            <person name="Chain P."/>
            <person name="Han C."/>
            <person name="Brettin T."/>
            <person name="Detter J.C."/>
            <person name="Schuler E."/>
            <person name="Goker M."/>
            <person name="Rohde M."/>
            <person name="Bristow J."/>
            <person name="Eisen J.A."/>
            <person name="Markowitz V."/>
            <person name="Hugenholtz P."/>
            <person name="Kyrpides N.C."/>
            <person name="Klenk H.P."/>
        </authorList>
    </citation>
    <scope>NUCLEOTIDE SEQUENCE [LARGE SCALE GENOMIC DNA]</scope>
    <source>
        <strain evidence="14">ATCC 49802 / DSM 20745 / S 6022</strain>
    </source>
</reference>
<evidence type="ECO:0000256" key="8">
    <source>
        <dbReference type="ARBA" id="ARBA00022884"/>
    </source>
</evidence>
<feature type="binding site" evidence="10">
    <location>
        <begin position="142"/>
        <end position="145"/>
    </location>
    <ligand>
        <name>GTP</name>
        <dbReference type="ChEBI" id="CHEBI:37565"/>
    </ligand>
</feature>
<dbReference type="KEGG" id="sti:Sthe_3098"/>
<gene>
    <name evidence="10" type="primary">rsgA</name>
    <name evidence="13" type="ordered locus">Sthe_3098</name>
</gene>
<dbReference type="InterPro" id="IPR010914">
    <property type="entry name" value="RsgA_GTPase_dom"/>
</dbReference>
<dbReference type="EMBL" id="CP001824">
    <property type="protein sequence ID" value="ACZ40498.1"/>
    <property type="molecule type" value="Genomic_DNA"/>
</dbReference>
<comment type="subcellular location">
    <subcellularLocation>
        <location evidence="10">Cytoplasm</location>
    </subcellularLocation>
</comment>
<comment type="cofactor">
    <cofactor evidence="10">
        <name>Zn(2+)</name>
        <dbReference type="ChEBI" id="CHEBI:29105"/>
    </cofactor>
    <text evidence="10">Binds 1 zinc ion per subunit.</text>
</comment>
<dbReference type="CDD" id="cd01854">
    <property type="entry name" value="YjeQ_EngC"/>
    <property type="match status" value="1"/>
</dbReference>
<keyword evidence="8 10" id="KW-0694">RNA-binding</keyword>
<feature type="binding site" evidence="10">
    <location>
        <position position="282"/>
    </location>
    <ligand>
        <name>Zn(2+)</name>
        <dbReference type="ChEBI" id="CHEBI:29105"/>
    </ligand>
</feature>
<keyword evidence="2 10" id="KW-0690">Ribosome biogenesis</keyword>
<name>D1C9K5_SPHTD</name>
<proteinExistence type="inferred from homology"/>
<evidence type="ECO:0000256" key="6">
    <source>
        <dbReference type="ARBA" id="ARBA00022801"/>
    </source>
</evidence>
<comment type="similarity">
    <text evidence="10">Belongs to the TRAFAC class YlqF/YawG GTPase family. RsgA subfamily.</text>
</comment>
<reference evidence="14" key="1">
    <citation type="submission" date="2009-11" db="EMBL/GenBank/DDBJ databases">
        <title>The complete chromosome 2 of Sphaerobacter thermophilus DSM 20745.</title>
        <authorList>
            <person name="Lucas S."/>
            <person name="Copeland A."/>
            <person name="Lapidus A."/>
            <person name="Glavina del Rio T."/>
            <person name="Dalin E."/>
            <person name="Tice H."/>
            <person name="Bruce D."/>
            <person name="Goodwin L."/>
            <person name="Pitluck S."/>
            <person name="Kyrpides N."/>
            <person name="Mavromatis K."/>
            <person name="Ivanova N."/>
            <person name="Mikhailova N."/>
            <person name="LaButti K.M."/>
            <person name="Clum A."/>
            <person name="Sun H.I."/>
            <person name="Brettin T."/>
            <person name="Detter J.C."/>
            <person name="Han C."/>
            <person name="Larimer F."/>
            <person name="Land M."/>
            <person name="Hauser L."/>
            <person name="Markowitz V."/>
            <person name="Cheng J.F."/>
            <person name="Hugenholtz P."/>
            <person name="Woyke T."/>
            <person name="Wu D."/>
            <person name="Steenblock K."/>
            <person name="Schneider S."/>
            <person name="Pukall R."/>
            <person name="Goeker M."/>
            <person name="Klenk H.P."/>
            <person name="Eisen J.A."/>
        </authorList>
    </citation>
    <scope>NUCLEOTIDE SEQUENCE [LARGE SCALE GENOMIC DNA]</scope>
    <source>
        <strain evidence="14">ATCC 49802 / DSM 20745 / S 6022</strain>
    </source>
</reference>
<dbReference type="Pfam" id="PF03193">
    <property type="entry name" value="RsgA_GTPase"/>
    <property type="match status" value="1"/>
</dbReference>
<organism evidence="13 14">
    <name type="scientific">Sphaerobacter thermophilus (strain ATCC 49802 / DSM 20745 / KCCM 41009 / NCIMB 13125 / S 6022)</name>
    <dbReference type="NCBI Taxonomy" id="479434"/>
    <lineage>
        <taxon>Bacteria</taxon>
        <taxon>Pseudomonadati</taxon>
        <taxon>Thermomicrobiota</taxon>
        <taxon>Thermomicrobia</taxon>
        <taxon>Sphaerobacterales</taxon>
        <taxon>Sphaerobacterineae</taxon>
        <taxon>Sphaerobacteraceae</taxon>
        <taxon>Sphaerobacter</taxon>
    </lineage>
</organism>
<dbReference type="GO" id="GO:0042274">
    <property type="term" value="P:ribosomal small subunit biogenesis"/>
    <property type="evidence" value="ECO:0007669"/>
    <property type="project" value="UniProtKB-UniRule"/>
</dbReference>
<evidence type="ECO:0000256" key="4">
    <source>
        <dbReference type="ARBA" id="ARBA00022730"/>
    </source>
</evidence>
<keyword evidence="6 10" id="KW-0378">Hydrolase</keyword>
<evidence type="ECO:0000256" key="5">
    <source>
        <dbReference type="ARBA" id="ARBA00022741"/>
    </source>
</evidence>
<protein>
    <recommendedName>
        <fullName evidence="10">Small ribosomal subunit biogenesis GTPase RsgA</fullName>
        <ecNumber evidence="10">3.6.1.-</ecNumber>
    </recommendedName>
</protein>
<evidence type="ECO:0000313" key="14">
    <source>
        <dbReference type="Proteomes" id="UP000002027"/>
    </source>
</evidence>
<accession>D1C9K5</accession>
<evidence type="ECO:0000259" key="12">
    <source>
        <dbReference type="PROSITE" id="PS51721"/>
    </source>
</evidence>
<keyword evidence="14" id="KW-1185">Reference proteome</keyword>
<dbReference type="InterPro" id="IPR012340">
    <property type="entry name" value="NA-bd_OB-fold"/>
</dbReference>
<keyword evidence="5 10" id="KW-0547">Nucleotide-binding</keyword>
<evidence type="ECO:0000256" key="7">
    <source>
        <dbReference type="ARBA" id="ARBA00022833"/>
    </source>
</evidence>
<dbReference type="InterPro" id="IPR004881">
    <property type="entry name" value="Ribosome_biogen_GTPase_RsgA"/>
</dbReference>
<feature type="binding site" evidence="10">
    <location>
        <position position="288"/>
    </location>
    <ligand>
        <name>Zn(2+)</name>
        <dbReference type="ChEBI" id="CHEBI:29105"/>
    </ligand>
</feature>
<dbReference type="GO" id="GO:0005737">
    <property type="term" value="C:cytoplasm"/>
    <property type="evidence" value="ECO:0007669"/>
    <property type="project" value="UniProtKB-SubCell"/>
</dbReference>
<dbReference type="RefSeq" id="WP_012873533.1">
    <property type="nucleotide sequence ID" value="NC_013524.1"/>
</dbReference>
<feature type="binding site" evidence="10">
    <location>
        <position position="280"/>
    </location>
    <ligand>
        <name>Zn(2+)</name>
        <dbReference type="ChEBI" id="CHEBI:29105"/>
    </ligand>
</feature>
<dbReference type="PANTHER" id="PTHR32120:SF11">
    <property type="entry name" value="SMALL RIBOSOMAL SUBUNIT BIOGENESIS GTPASE RSGA 1, MITOCHONDRIAL-RELATED"/>
    <property type="match status" value="1"/>
</dbReference>
<dbReference type="PROSITE" id="PS50936">
    <property type="entry name" value="ENGC_GTPASE"/>
    <property type="match status" value="1"/>
</dbReference>
<dbReference type="GO" id="GO:0005525">
    <property type="term" value="F:GTP binding"/>
    <property type="evidence" value="ECO:0007669"/>
    <property type="project" value="UniProtKB-UniRule"/>
</dbReference>
<dbReference type="FunCoup" id="D1C9K5">
    <property type="interactions" value="283"/>
</dbReference>
<dbReference type="SUPFAM" id="SSF50249">
    <property type="entry name" value="Nucleic acid-binding proteins"/>
    <property type="match status" value="1"/>
</dbReference>
<evidence type="ECO:0000256" key="1">
    <source>
        <dbReference type="ARBA" id="ARBA00022490"/>
    </source>
</evidence>
<dbReference type="eggNOG" id="COG1162">
    <property type="taxonomic scope" value="Bacteria"/>
</dbReference>
<evidence type="ECO:0000259" key="11">
    <source>
        <dbReference type="PROSITE" id="PS50936"/>
    </source>
</evidence>
<sequence>MEADPIAQTPLEQDANPRPPNIVIRGYGQYYDVRTPEGIVRCTVRGVLKRARRKTDPVAVGDRVEITLTGPGEGVIEAVAPRLRTLSRRARGTEDVEQVILANPDQLVAVFAVAEPEPHPRMLDRFLIIAEARGLAAAVCVNKIDLDPSGELRRIFDPYRAAGYPVIETSATTGVGIDELRAILHGKVSALSGPSGVGKSSLINALHPELDLRVGEISAVTGKGRHTTTATTLILLDDETYIADTPGIRQLGFWGIDFERLDHYFPEFRPYLDQCYYADCTHLTEPGCAVLAAVEAGAIDYDRYESYRALRAGTDDR</sequence>
<dbReference type="InterPro" id="IPR030378">
    <property type="entry name" value="G_CP_dom"/>
</dbReference>
<dbReference type="OrthoDB" id="9809485at2"/>
<dbReference type="Pfam" id="PF16745">
    <property type="entry name" value="RsgA_N"/>
    <property type="match status" value="1"/>
</dbReference>
<dbReference type="GO" id="GO:0003924">
    <property type="term" value="F:GTPase activity"/>
    <property type="evidence" value="ECO:0007669"/>
    <property type="project" value="UniProtKB-UniRule"/>
</dbReference>
<feature type="binding site" evidence="10">
    <location>
        <begin position="193"/>
        <end position="201"/>
    </location>
    <ligand>
        <name>GTP</name>
        <dbReference type="ChEBI" id="CHEBI:37565"/>
    </ligand>
</feature>
<dbReference type="SUPFAM" id="SSF52540">
    <property type="entry name" value="P-loop containing nucleoside triphosphate hydrolases"/>
    <property type="match status" value="1"/>
</dbReference>
<dbReference type="GO" id="GO:0019843">
    <property type="term" value="F:rRNA binding"/>
    <property type="evidence" value="ECO:0007669"/>
    <property type="project" value="UniProtKB-KW"/>
</dbReference>
<dbReference type="Gene3D" id="3.40.50.300">
    <property type="entry name" value="P-loop containing nucleotide triphosphate hydrolases"/>
    <property type="match status" value="1"/>
</dbReference>
<feature type="domain" description="CP-type G" evidence="12">
    <location>
        <begin position="93"/>
        <end position="251"/>
    </location>
</feature>
<dbReference type="InterPro" id="IPR027417">
    <property type="entry name" value="P-loop_NTPase"/>
</dbReference>
<keyword evidence="9 10" id="KW-0342">GTP-binding</keyword>